<dbReference type="Proteomes" id="UP001500363">
    <property type="component" value="Unassembled WGS sequence"/>
</dbReference>
<dbReference type="InterPro" id="IPR036291">
    <property type="entry name" value="NAD(P)-bd_dom_sf"/>
</dbReference>
<comment type="similarity">
    <text evidence="1">Belongs to the short-chain dehydrogenases/reductases (SDR) family.</text>
</comment>
<dbReference type="PANTHER" id="PTHR44196">
    <property type="entry name" value="DEHYDROGENASE/REDUCTASE SDR FAMILY MEMBER 7B"/>
    <property type="match status" value="1"/>
</dbReference>
<evidence type="ECO:0000256" key="1">
    <source>
        <dbReference type="ARBA" id="ARBA00006484"/>
    </source>
</evidence>
<feature type="domain" description="Ketoreductase" evidence="3">
    <location>
        <begin position="3"/>
        <end position="186"/>
    </location>
</feature>
<dbReference type="PROSITE" id="PS00061">
    <property type="entry name" value="ADH_SHORT"/>
    <property type="match status" value="1"/>
</dbReference>
<dbReference type="InterPro" id="IPR020904">
    <property type="entry name" value="Sc_DH/Rdtase_CS"/>
</dbReference>
<protein>
    <submittedName>
        <fullName evidence="4">SDR family oxidoreductase</fullName>
    </submittedName>
</protein>
<evidence type="ECO:0000313" key="5">
    <source>
        <dbReference type="Proteomes" id="UP001500363"/>
    </source>
</evidence>
<dbReference type="InterPro" id="IPR002347">
    <property type="entry name" value="SDR_fam"/>
</dbReference>
<dbReference type="SMART" id="SM00822">
    <property type="entry name" value="PKS_KR"/>
    <property type="match status" value="1"/>
</dbReference>
<keyword evidence="5" id="KW-1185">Reference proteome</keyword>
<comment type="caution">
    <text evidence="4">The sequence shown here is derived from an EMBL/GenBank/DDBJ whole genome shotgun (WGS) entry which is preliminary data.</text>
</comment>
<dbReference type="PANTHER" id="PTHR44196:SF1">
    <property type="entry name" value="DEHYDROGENASE_REDUCTASE SDR FAMILY MEMBER 7B"/>
    <property type="match status" value="1"/>
</dbReference>
<keyword evidence="2" id="KW-0560">Oxidoreductase</keyword>
<reference evidence="4 5" key="1">
    <citation type="journal article" date="2019" name="Int. J. Syst. Evol. Microbiol.">
        <title>The Global Catalogue of Microorganisms (GCM) 10K type strain sequencing project: providing services to taxonomists for standard genome sequencing and annotation.</title>
        <authorList>
            <consortium name="The Broad Institute Genomics Platform"/>
            <consortium name="The Broad Institute Genome Sequencing Center for Infectious Disease"/>
            <person name="Wu L."/>
            <person name="Ma J."/>
        </authorList>
    </citation>
    <scope>NUCLEOTIDE SEQUENCE [LARGE SCALE GENOMIC DNA]</scope>
    <source>
        <strain evidence="4 5">JCM 14303</strain>
    </source>
</reference>
<name>A0ABN2AJ51_9ACTN</name>
<evidence type="ECO:0000313" key="4">
    <source>
        <dbReference type="EMBL" id="GAA1520393.1"/>
    </source>
</evidence>
<sequence>MIVTITGASSGIGRAAALGFAARGDTVVLAGRSRTSLDRVAAECRDRGGEAVVAPTDVADAEQVDVLVELTVASCGRMDVMLHCAAVMAYGEFTQVPPDVFERVLRVDIDGTVHASRSALRRFTEQGEGHLILLGSVVGKMAPPFMSSYVTSKWAVHGLARALQAEVRSSPGIHVSLVAPGSIDTPVYERAGNYIGRVGQPPPPVADVGKVTSAILALADSPRREVSVGLINPLMVFGFRYLPAVYDVLVTPLMKRLGLSRTPVEATPGNVFDPS</sequence>
<accession>A0ABN2AJ51</accession>
<dbReference type="RefSeq" id="WP_344172553.1">
    <property type="nucleotide sequence ID" value="NZ_BAAANC010000001.1"/>
</dbReference>
<dbReference type="PRINTS" id="PR00081">
    <property type="entry name" value="GDHRDH"/>
</dbReference>
<dbReference type="SUPFAM" id="SSF51735">
    <property type="entry name" value="NAD(P)-binding Rossmann-fold domains"/>
    <property type="match status" value="1"/>
</dbReference>
<dbReference type="Pfam" id="PF00106">
    <property type="entry name" value="adh_short"/>
    <property type="match status" value="1"/>
</dbReference>
<evidence type="ECO:0000259" key="3">
    <source>
        <dbReference type="SMART" id="SM00822"/>
    </source>
</evidence>
<dbReference type="InterPro" id="IPR057326">
    <property type="entry name" value="KR_dom"/>
</dbReference>
<evidence type="ECO:0000256" key="2">
    <source>
        <dbReference type="ARBA" id="ARBA00023002"/>
    </source>
</evidence>
<dbReference type="Gene3D" id="3.40.50.720">
    <property type="entry name" value="NAD(P)-binding Rossmann-like Domain"/>
    <property type="match status" value="1"/>
</dbReference>
<gene>
    <name evidence="4" type="ORF">GCM10009741_21350</name>
</gene>
<proteinExistence type="inferred from homology"/>
<dbReference type="EMBL" id="BAAANC010000001">
    <property type="protein sequence ID" value="GAA1520393.1"/>
    <property type="molecule type" value="Genomic_DNA"/>
</dbReference>
<organism evidence="4 5">
    <name type="scientific">Kribbella lupini</name>
    <dbReference type="NCBI Taxonomy" id="291602"/>
    <lineage>
        <taxon>Bacteria</taxon>
        <taxon>Bacillati</taxon>
        <taxon>Actinomycetota</taxon>
        <taxon>Actinomycetes</taxon>
        <taxon>Propionibacteriales</taxon>
        <taxon>Kribbellaceae</taxon>
        <taxon>Kribbella</taxon>
    </lineage>
</organism>